<dbReference type="InterPro" id="IPR029058">
    <property type="entry name" value="AB_hydrolase_fold"/>
</dbReference>
<accession>A0A9X7WHM8</accession>
<dbReference type="EMBL" id="CP080997">
    <property type="protein sequence ID" value="QZA08057.1"/>
    <property type="molecule type" value="Genomic_DNA"/>
</dbReference>
<dbReference type="GO" id="GO:0016787">
    <property type="term" value="F:hydrolase activity"/>
    <property type="evidence" value="ECO:0007669"/>
    <property type="project" value="UniProtKB-KW"/>
</dbReference>
<dbReference type="RefSeq" id="WP_220695348.1">
    <property type="nucleotide sequence ID" value="NZ_CP080997.1"/>
</dbReference>
<evidence type="ECO:0000313" key="2">
    <source>
        <dbReference type="Proteomes" id="UP000825008"/>
    </source>
</evidence>
<dbReference type="Proteomes" id="UP000825008">
    <property type="component" value="Chromosome"/>
</dbReference>
<protein>
    <submittedName>
        <fullName evidence="1">Alpha/beta hydrolase</fullName>
    </submittedName>
</protein>
<proteinExistence type="predicted"/>
<gene>
    <name evidence="1" type="ORF">K3U94_01500</name>
</gene>
<keyword evidence="1" id="KW-0378">Hydrolase</keyword>
<dbReference type="AlphaFoldDB" id="A0A9X7WHM8"/>
<dbReference type="KEGG" id="mher:K3U94_01500"/>
<evidence type="ECO:0000313" key="1">
    <source>
        <dbReference type="EMBL" id="QZA08057.1"/>
    </source>
</evidence>
<dbReference type="Gene3D" id="3.40.50.1820">
    <property type="entry name" value="alpha/beta hydrolase"/>
    <property type="match status" value="1"/>
</dbReference>
<sequence>MPSHDEAQAAFDGFVDMWTSGRTGGLRAPILHHPGEVDLKYEDVSFPSSDGVRLEGWFIPADSNRLIIHNHFLPGNRSGYPGHLPQFGGLGGFEVNFLPEYKALHDAGYNILCYDMSNHGLSGSRERGTGIGLVEYQDVIGSVRYAKSRPDTASMETFLLSVCLGADSTCVALAKYPEEFEHIKSLILLQPVSADPIVENFVQGNDIPDGYQRFDQTVFERTGFHLAEQSPIEYAKSIEIPTLVVQVHDDVMTRPQDVQAIYDAIPAADKKLHWIEGTTRRFDGYNYFGEHPEVAIDWFDNHRR</sequence>
<name>A0A9X7WHM8_9MYCO</name>
<reference evidence="1" key="1">
    <citation type="submission" date="2021-08" db="EMBL/GenBank/DDBJ databases">
        <title>Whole genome sequencing of non-tuberculosis mycobacteria type-strains.</title>
        <authorList>
            <person name="Igarashi Y."/>
            <person name="Osugi A."/>
            <person name="Mitarai S."/>
        </authorList>
    </citation>
    <scope>NUCLEOTIDE SEQUENCE</scope>
    <source>
        <strain evidence="1">JCM 30995</strain>
    </source>
</reference>
<dbReference type="SUPFAM" id="SSF53474">
    <property type="entry name" value="alpha/beta-Hydrolases"/>
    <property type="match status" value="1"/>
</dbReference>
<organism evidence="1 2">
    <name type="scientific">Mycolicibacter heraklionensis</name>
    <dbReference type="NCBI Taxonomy" id="512402"/>
    <lineage>
        <taxon>Bacteria</taxon>
        <taxon>Bacillati</taxon>
        <taxon>Actinomycetota</taxon>
        <taxon>Actinomycetes</taxon>
        <taxon>Mycobacteriales</taxon>
        <taxon>Mycobacteriaceae</taxon>
        <taxon>Mycolicibacter</taxon>
    </lineage>
</organism>